<evidence type="ECO:0000313" key="2">
    <source>
        <dbReference type="EMBL" id="KAG8539465.1"/>
    </source>
</evidence>
<feature type="compositionally biased region" description="Polar residues" evidence="1">
    <location>
        <begin position="114"/>
        <end position="130"/>
    </location>
</feature>
<comment type="caution">
    <text evidence="2">The sequence shown here is derived from an EMBL/GenBank/DDBJ whole genome shotgun (WGS) entry which is preliminary data.</text>
</comment>
<proteinExistence type="predicted"/>
<keyword evidence="3" id="KW-1185">Reference proteome</keyword>
<accession>A0AAV6YWV5</accession>
<dbReference type="Proteomes" id="UP000824782">
    <property type="component" value="Unassembled WGS sequence"/>
</dbReference>
<dbReference type="EMBL" id="WNYA01014632">
    <property type="protein sequence ID" value="KAG8539465.1"/>
    <property type="molecule type" value="Genomic_DNA"/>
</dbReference>
<organism evidence="2 3">
    <name type="scientific">Engystomops pustulosus</name>
    <name type="common">Tungara frog</name>
    <name type="synonym">Physalaemus pustulosus</name>
    <dbReference type="NCBI Taxonomy" id="76066"/>
    <lineage>
        <taxon>Eukaryota</taxon>
        <taxon>Metazoa</taxon>
        <taxon>Chordata</taxon>
        <taxon>Craniata</taxon>
        <taxon>Vertebrata</taxon>
        <taxon>Euteleostomi</taxon>
        <taxon>Amphibia</taxon>
        <taxon>Batrachia</taxon>
        <taxon>Anura</taxon>
        <taxon>Neobatrachia</taxon>
        <taxon>Hyloidea</taxon>
        <taxon>Leptodactylidae</taxon>
        <taxon>Leiuperinae</taxon>
        <taxon>Engystomops</taxon>
    </lineage>
</organism>
<name>A0AAV6YWV5_ENGPU</name>
<feature type="region of interest" description="Disordered" evidence="1">
    <location>
        <begin position="88"/>
        <end position="175"/>
    </location>
</feature>
<reference evidence="2" key="1">
    <citation type="thesis" date="2020" institute="ProQuest LLC" country="789 East Eisenhower Parkway, Ann Arbor, MI, USA">
        <title>Comparative Genomics and Chromosome Evolution.</title>
        <authorList>
            <person name="Mudd A.B."/>
        </authorList>
    </citation>
    <scope>NUCLEOTIDE SEQUENCE</scope>
    <source>
        <strain evidence="2">237g6f4</strain>
        <tissue evidence="2">Blood</tissue>
    </source>
</reference>
<protein>
    <submittedName>
        <fullName evidence="2">Uncharacterized protein</fullName>
    </submittedName>
</protein>
<feature type="compositionally biased region" description="Polar residues" evidence="1">
    <location>
        <begin position="92"/>
        <end position="103"/>
    </location>
</feature>
<dbReference type="AlphaFoldDB" id="A0AAV6YWV5"/>
<evidence type="ECO:0000313" key="3">
    <source>
        <dbReference type="Proteomes" id="UP000824782"/>
    </source>
</evidence>
<gene>
    <name evidence="2" type="ORF">GDO81_020883</name>
</gene>
<sequence>MKFMQISNKYALDLIMLNLEFLQQEICKLQDNRTQMDQALKGDLTSDDYKTFMDSIAEKISLTKSEQEQTKRIKWARDQDDYRIGKIYAWQGTHNQPSSSFNKDTSRKKRRSPNKQSTNTDKQKPSSASQDDFLGLSPSSEREPDGVVNTISDTEKDKPMKGRILPQRTTSNKKK</sequence>
<evidence type="ECO:0000256" key="1">
    <source>
        <dbReference type="SAM" id="MobiDB-lite"/>
    </source>
</evidence>